<evidence type="ECO:0000313" key="5">
    <source>
        <dbReference type="Proteomes" id="UP000036202"/>
    </source>
</evidence>
<dbReference type="Pfam" id="PF22823">
    <property type="entry name" value="MrpR_C_cat"/>
    <property type="match status" value="1"/>
</dbReference>
<dbReference type="InterPro" id="IPR055008">
    <property type="entry name" value="MrpR_C_cat"/>
</dbReference>
<sequence>MTGFYNEGLKLAYMHREGAPESTEDIYKSVFRRSKVEEERLQRDLKDFTRDDFRNLFHYLEPSTIPAVRTLASFISNYVEWTIENGHRTSRDNPLKPLGDSFIEAVVSGHKLYINEEELLEIEADPRISFANKVILRLIWEGVLGKANSELLNLHKDDIDFDKRMLTLRDDDKDIGERTIQVSERCIEIIKAALNEDNYTITTPRGNRDFELINTGYVIKKTTFGKASADTSGKATKQVTMSRLKDVAYGLEMKFLTPTNVRRSGMINMAKNLFLRDGELSPEQFREISKQFGIKKINRSSNPNEVNMDYNYYYTVKVFTTRDNILKLYGIDIEKEPSTQQ</sequence>
<dbReference type="GO" id="GO:0015074">
    <property type="term" value="P:DNA integration"/>
    <property type="evidence" value="ECO:0007669"/>
    <property type="project" value="InterPro"/>
</dbReference>
<dbReference type="GO" id="GO:0003677">
    <property type="term" value="F:DNA binding"/>
    <property type="evidence" value="ECO:0007669"/>
    <property type="project" value="InterPro"/>
</dbReference>
<keyword evidence="1" id="KW-0233">DNA recombination</keyword>
<reference evidence="5" key="2">
    <citation type="submission" date="2015-06" db="EMBL/GenBank/DDBJ databases">
        <title>Genome Sequence of Bacillus endophyticus and Analysis of its Companion Mechanism in the Ketogulonigenium vulgare-Bacillus strain Consortium.</title>
        <authorList>
            <person name="Jia N."/>
            <person name="Du J."/>
            <person name="Ding M.-Z."/>
            <person name="Gao F."/>
            <person name="Yuan Y.-J."/>
        </authorList>
    </citation>
    <scope>NUCLEOTIDE SEQUENCE [LARGE SCALE GENOMIC DNA]</scope>
    <source>
        <strain evidence="5">Hbe603</strain>
    </source>
</reference>
<dbReference type="Gene3D" id="1.10.443.10">
    <property type="entry name" value="Intergrase catalytic core"/>
    <property type="match status" value="1"/>
</dbReference>
<feature type="domain" description="MrpR C-terminal catalytic" evidence="3">
    <location>
        <begin position="113"/>
        <end position="282"/>
    </location>
</feature>
<gene>
    <name evidence="4" type="ORF">BEH_07665</name>
</gene>
<dbReference type="InterPro" id="IPR013762">
    <property type="entry name" value="Integrase-like_cat_sf"/>
</dbReference>
<dbReference type="AlphaFoldDB" id="A0A0H4KCZ1"/>
<dbReference type="InterPro" id="IPR055009">
    <property type="entry name" value="MrpR_N_CB"/>
</dbReference>
<keyword evidence="5" id="KW-1185">Reference proteome</keyword>
<protein>
    <submittedName>
        <fullName evidence="4">Uncharacterized protein</fullName>
    </submittedName>
</protein>
<dbReference type="InterPro" id="IPR011010">
    <property type="entry name" value="DNA_brk_join_enz"/>
</dbReference>
<dbReference type="EMBL" id="CP011974">
    <property type="protein sequence ID" value="AKO91987.1"/>
    <property type="molecule type" value="Genomic_DNA"/>
</dbReference>
<reference evidence="4 5" key="1">
    <citation type="journal article" date="2015" name="PLoS ONE">
        <title>Genome Sequence of Bacillus endophyticus and Analysis of Its Companion Mechanism in the Ketogulonigenium vulgare-Bacillus Strain Consortium.</title>
        <authorList>
            <person name="Jia N."/>
            <person name="Du J."/>
            <person name="Ding M.Z."/>
            <person name="Gao F."/>
            <person name="Yuan Y.J."/>
        </authorList>
    </citation>
    <scope>NUCLEOTIDE SEQUENCE [LARGE SCALE GENOMIC DNA]</scope>
    <source>
        <strain evidence="4 5">Hbe603</strain>
    </source>
</reference>
<accession>A0A0H4KCZ1</accession>
<name>A0A0H4KCZ1_9BACI</name>
<dbReference type="KEGG" id="beo:BEH_07665"/>
<dbReference type="PATRIC" id="fig|135735.6.peg.1564"/>
<evidence type="ECO:0000256" key="1">
    <source>
        <dbReference type="ARBA" id="ARBA00023172"/>
    </source>
</evidence>
<proteinExistence type="predicted"/>
<organism evidence="4 5">
    <name type="scientific">Priestia filamentosa</name>
    <dbReference type="NCBI Taxonomy" id="1402861"/>
    <lineage>
        <taxon>Bacteria</taxon>
        <taxon>Bacillati</taxon>
        <taxon>Bacillota</taxon>
        <taxon>Bacilli</taxon>
        <taxon>Bacillales</taxon>
        <taxon>Bacillaceae</taxon>
        <taxon>Priestia</taxon>
    </lineage>
</organism>
<dbReference type="Proteomes" id="UP000036202">
    <property type="component" value="Chromosome"/>
</dbReference>
<evidence type="ECO:0000259" key="2">
    <source>
        <dbReference type="Pfam" id="PF22822"/>
    </source>
</evidence>
<dbReference type="Pfam" id="PF22822">
    <property type="entry name" value="MrpR_N_CB"/>
    <property type="match status" value="1"/>
</dbReference>
<evidence type="ECO:0000313" key="4">
    <source>
        <dbReference type="EMBL" id="AKO91987.1"/>
    </source>
</evidence>
<dbReference type="SUPFAM" id="SSF56349">
    <property type="entry name" value="DNA breaking-rejoining enzymes"/>
    <property type="match status" value="1"/>
</dbReference>
<dbReference type="RefSeq" id="WP_046216948.1">
    <property type="nucleotide sequence ID" value="NZ_CP011974.1"/>
</dbReference>
<dbReference type="GO" id="GO:0006310">
    <property type="term" value="P:DNA recombination"/>
    <property type="evidence" value="ECO:0007669"/>
    <property type="project" value="UniProtKB-KW"/>
</dbReference>
<feature type="domain" description="MrpR N-terminal core-binding" evidence="2">
    <location>
        <begin position="4"/>
        <end position="84"/>
    </location>
</feature>
<evidence type="ECO:0000259" key="3">
    <source>
        <dbReference type="Pfam" id="PF22823"/>
    </source>
</evidence>